<organism evidence="9 10">
    <name type="scientific">Choanephora cucurbitarum</name>
    <dbReference type="NCBI Taxonomy" id="101091"/>
    <lineage>
        <taxon>Eukaryota</taxon>
        <taxon>Fungi</taxon>
        <taxon>Fungi incertae sedis</taxon>
        <taxon>Mucoromycota</taxon>
        <taxon>Mucoromycotina</taxon>
        <taxon>Mucoromycetes</taxon>
        <taxon>Mucorales</taxon>
        <taxon>Mucorineae</taxon>
        <taxon>Choanephoraceae</taxon>
        <taxon>Choanephoroideae</taxon>
        <taxon>Choanephora</taxon>
    </lineage>
</organism>
<dbReference type="InParanoid" id="A0A1C7MZV4"/>
<keyword evidence="4 7" id="KW-1133">Transmembrane helix</keyword>
<dbReference type="PANTHER" id="PTHR34187">
    <property type="entry name" value="FGR18P"/>
    <property type="match status" value="1"/>
</dbReference>
<accession>A0A1C7MZV4</accession>
<comment type="caution">
    <text evidence="9">The sequence shown here is derived from an EMBL/GenBank/DDBJ whole genome shotgun (WGS) entry which is preliminary data.</text>
</comment>
<dbReference type="InterPro" id="IPR003807">
    <property type="entry name" value="DUF202"/>
</dbReference>
<evidence type="ECO:0000256" key="6">
    <source>
        <dbReference type="SAM" id="MobiDB-lite"/>
    </source>
</evidence>
<feature type="compositionally biased region" description="Basic and acidic residues" evidence="6">
    <location>
        <begin position="7"/>
        <end position="29"/>
    </location>
</feature>
<evidence type="ECO:0000256" key="3">
    <source>
        <dbReference type="ARBA" id="ARBA00022692"/>
    </source>
</evidence>
<feature type="non-terminal residue" evidence="9">
    <location>
        <position position="1"/>
    </location>
</feature>
<comment type="subcellular location">
    <subcellularLocation>
        <location evidence="1">Cell membrane</location>
        <topology evidence="1">Multi-pass membrane protein</topology>
    </subcellularLocation>
</comment>
<proteinExistence type="predicted"/>
<evidence type="ECO:0000313" key="10">
    <source>
        <dbReference type="Proteomes" id="UP000093000"/>
    </source>
</evidence>
<dbReference type="PANTHER" id="PTHR34187:SF2">
    <property type="entry name" value="DUF202 DOMAIN-CONTAINING PROTEIN"/>
    <property type="match status" value="1"/>
</dbReference>
<evidence type="ECO:0000256" key="7">
    <source>
        <dbReference type="SAM" id="Phobius"/>
    </source>
</evidence>
<keyword evidence="2" id="KW-1003">Cell membrane</keyword>
<dbReference type="Proteomes" id="UP000093000">
    <property type="component" value="Unassembled WGS sequence"/>
</dbReference>
<evidence type="ECO:0000256" key="5">
    <source>
        <dbReference type="ARBA" id="ARBA00023136"/>
    </source>
</evidence>
<evidence type="ECO:0000256" key="4">
    <source>
        <dbReference type="ARBA" id="ARBA00022989"/>
    </source>
</evidence>
<evidence type="ECO:0000313" key="9">
    <source>
        <dbReference type="EMBL" id="OBZ82322.1"/>
    </source>
</evidence>
<dbReference type="AlphaFoldDB" id="A0A1C7MZV4"/>
<sequence>GCCNRQNNKDAHYHYKKDTARKTNDRSDENSNETKTLTDHEEEKSRRYRLSSRIIEFFATYSLSITLENKGNTARDHLANERTYLAWFRTSLTLVTLGIGIVQVYHTPTASHKKLGKALGLVFMMASILFLYFGNVRYFHAQHALQHGNFPASRGIITWASSCILFLFVGMFTVMVIETKSRELH</sequence>
<feature type="domain" description="DUF202" evidence="8">
    <location>
        <begin position="75"/>
        <end position="144"/>
    </location>
</feature>
<gene>
    <name evidence="9" type="ORF">A0J61_09630</name>
</gene>
<keyword evidence="5 7" id="KW-0472">Membrane</keyword>
<evidence type="ECO:0000256" key="2">
    <source>
        <dbReference type="ARBA" id="ARBA00022475"/>
    </source>
</evidence>
<feature type="region of interest" description="Disordered" evidence="6">
    <location>
        <begin position="1"/>
        <end position="42"/>
    </location>
</feature>
<dbReference type="GO" id="GO:0005886">
    <property type="term" value="C:plasma membrane"/>
    <property type="evidence" value="ECO:0007669"/>
    <property type="project" value="UniProtKB-SubCell"/>
</dbReference>
<reference evidence="9 10" key="1">
    <citation type="submission" date="2016-03" db="EMBL/GenBank/DDBJ databases">
        <title>Choanephora cucurbitarum.</title>
        <authorList>
            <person name="Min B."/>
            <person name="Park H."/>
            <person name="Park J.-H."/>
            <person name="Shin H.-D."/>
            <person name="Choi I.-G."/>
        </authorList>
    </citation>
    <scope>NUCLEOTIDE SEQUENCE [LARGE SCALE GENOMIC DNA]</scope>
    <source>
        <strain evidence="9 10">KUS-F28377</strain>
    </source>
</reference>
<dbReference type="Pfam" id="PF02656">
    <property type="entry name" value="DUF202"/>
    <property type="match status" value="1"/>
</dbReference>
<name>A0A1C7MZV4_9FUNG</name>
<feature type="transmembrane region" description="Helical" evidence="7">
    <location>
        <begin position="87"/>
        <end position="106"/>
    </location>
</feature>
<dbReference type="InterPro" id="IPR052053">
    <property type="entry name" value="IM_YidH-like"/>
</dbReference>
<dbReference type="OrthoDB" id="199599at2759"/>
<feature type="transmembrane region" description="Helical" evidence="7">
    <location>
        <begin position="118"/>
        <end position="136"/>
    </location>
</feature>
<keyword evidence="10" id="KW-1185">Reference proteome</keyword>
<feature type="transmembrane region" description="Helical" evidence="7">
    <location>
        <begin position="156"/>
        <end position="177"/>
    </location>
</feature>
<evidence type="ECO:0000256" key="1">
    <source>
        <dbReference type="ARBA" id="ARBA00004651"/>
    </source>
</evidence>
<dbReference type="EMBL" id="LUGH01000894">
    <property type="protein sequence ID" value="OBZ82322.1"/>
    <property type="molecule type" value="Genomic_DNA"/>
</dbReference>
<evidence type="ECO:0000259" key="8">
    <source>
        <dbReference type="Pfam" id="PF02656"/>
    </source>
</evidence>
<keyword evidence="3 7" id="KW-0812">Transmembrane</keyword>
<protein>
    <recommendedName>
        <fullName evidence="8">DUF202 domain-containing protein</fullName>
    </recommendedName>
</protein>